<dbReference type="AlphaFoldDB" id="A0A2T3W9N2"/>
<comment type="similarity">
    <text evidence="1 6">Belongs to the peptidase M42 family.</text>
</comment>
<proteinExistence type="inferred from homology"/>
<dbReference type="InterPro" id="IPR023367">
    <property type="entry name" value="Peptidase_M42_dom2"/>
</dbReference>
<keyword evidence="5" id="KW-0378">Hydrolase</keyword>
<evidence type="ECO:0000313" key="10">
    <source>
        <dbReference type="Proteomes" id="UP000240317"/>
    </source>
</evidence>
<dbReference type="InterPro" id="IPR051464">
    <property type="entry name" value="Peptidase_M42_aminopept"/>
</dbReference>
<dbReference type="OrthoDB" id="9772053at2"/>
<name>A0A2T3W9N2_9DEIO</name>
<keyword evidence="10" id="KW-1185">Reference proteome</keyword>
<evidence type="ECO:0000313" key="9">
    <source>
        <dbReference type="EMBL" id="PTA68547.1"/>
    </source>
</evidence>
<feature type="binding site" evidence="8">
    <location>
        <position position="196"/>
    </location>
    <ligand>
        <name>Zn(2+)</name>
        <dbReference type="ChEBI" id="CHEBI:29105"/>
        <label>2</label>
    </ligand>
</feature>
<evidence type="ECO:0000256" key="5">
    <source>
        <dbReference type="ARBA" id="ARBA00022801"/>
    </source>
</evidence>
<evidence type="ECO:0000256" key="1">
    <source>
        <dbReference type="ARBA" id="ARBA00006272"/>
    </source>
</evidence>
<dbReference type="PANTHER" id="PTHR32481">
    <property type="entry name" value="AMINOPEPTIDASE"/>
    <property type="match status" value="1"/>
</dbReference>
<dbReference type="EMBL" id="PYSV01000005">
    <property type="protein sequence ID" value="PTA68547.1"/>
    <property type="molecule type" value="Genomic_DNA"/>
</dbReference>
<dbReference type="Proteomes" id="UP000240317">
    <property type="component" value="Unassembled WGS sequence"/>
</dbReference>
<dbReference type="InterPro" id="IPR008007">
    <property type="entry name" value="Peptidase_M42"/>
</dbReference>
<gene>
    <name evidence="9" type="ORF">C8263_07045</name>
</gene>
<keyword evidence="4 8" id="KW-0479">Metal-binding</keyword>
<evidence type="ECO:0000256" key="6">
    <source>
        <dbReference type="PIRNR" id="PIRNR001123"/>
    </source>
</evidence>
<dbReference type="PIRSF" id="PIRSF001123">
    <property type="entry name" value="PepA_GA"/>
    <property type="match status" value="1"/>
</dbReference>
<feature type="binding site" evidence="8">
    <location>
        <position position="251"/>
    </location>
    <ligand>
        <name>Zn(2+)</name>
        <dbReference type="ChEBI" id="CHEBI:29105"/>
        <label>1</label>
    </ligand>
</feature>
<dbReference type="Pfam" id="PF05343">
    <property type="entry name" value="Peptidase_M42"/>
    <property type="match status" value="1"/>
</dbReference>
<dbReference type="GO" id="GO:0004177">
    <property type="term" value="F:aminopeptidase activity"/>
    <property type="evidence" value="ECO:0007669"/>
    <property type="project" value="UniProtKB-UniRule"/>
</dbReference>
<keyword evidence="3" id="KW-0645">Protease</keyword>
<comment type="cofactor">
    <cofactor evidence="8">
        <name>a divalent metal cation</name>
        <dbReference type="ChEBI" id="CHEBI:60240"/>
    </cofactor>
    <text evidence="8">Binds 2 divalent metal cations per subunit.</text>
</comment>
<dbReference type="GO" id="GO:0046872">
    <property type="term" value="F:metal ion binding"/>
    <property type="evidence" value="ECO:0007669"/>
    <property type="project" value="UniProtKB-UniRule"/>
</dbReference>
<feature type="binding site" evidence="8">
    <location>
        <position position="337"/>
    </location>
    <ligand>
        <name>Zn(2+)</name>
        <dbReference type="ChEBI" id="CHEBI:29105"/>
        <label>2</label>
    </ligand>
</feature>
<feature type="binding site" evidence="8">
    <location>
        <position position="196"/>
    </location>
    <ligand>
        <name>Zn(2+)</name>
        <dbReference type="ChEBI" id="CHEBI:29105"/>
        <label>1</label>
    </ligand>
</feature>
<protein>
    <submittedName>
        <fullName evidence="9">Endoglucanase</fullName>
    </submittedName>
</protein>
<evidence type="ECO:0000256" key="2">
    <source>
        <dbReference type="ARBA" id="ARBA00022438"/>
    </source>
</evidence>
<evidence type="ECO:0000256" key="3">
    <source>
        <dbReference type="ARBA" id="ARBA00022670"/>
    </source>
</evidence>
<evidence type="ECO:0000256" key="4">
    <source>
        <dbReference type="ARBA" id="ARBA00022723"/>
    </source>
</evidence>
<accession>A0A2T3W9N2</accession>
<evidence type="ECO:0000256" key="7">
    <source>
        <dbReference type="PIRSR" id="PIRSR001123-1"/>
    </source>
</evidence>
<dbReference type="RefSeq" id="WP_107137421.1">
    <property type="nucleotide sequence ID" value="NZ_PYSV01000005.1"/>
</dbReference>
<dbReference type="GO" id="GO:0006508">
    <property type="term" value="P:proteolysis"/>
    <property type="evidence" value="ECO:0007669"/>
    <property type="project" value="UniProtKB-KW"/>
</dbReference>
<feature type="binding site" evidence="8">
    <location>
        <position position="229"/>
    </location>
    <ligand>
        <name>Zn(2+)</name>
        <dbReference type="ChEBI" id="CHEBI:29105"/>
        <label>2</label>
    </ligand>
</feature>
<dbReference type="SUPFAM" id="SSF101821">
    <property type="entry name" value="Aminopeptidase/glucanase lid domain"/>
    <property type="match status" value="1"/>
</dbReference>
<sequence length="375" mass="39666">MSDHPLSLAPDRERSEPPVIAHLRQLVRLTGPSGSEGDVVRAVYRAASALADEVRVDAFGNVIAVRRAAAEGARRLLLAAHMDEVGFRVRQITPGGFLRLDKVGGTDDRILPAQRVWVRTQQSRLLGVIGTKSAHLLTDADRQRVVPHPELYVDIGARSADEAVGMGVQLGDPVGFVGILTELGVNTGRYTAHAVDDRAGCAVLLALLEHYQDTPPPVTVIFAFTVQEEVGLRGAQAVAQAHVADAALALDMTAADDTPEFGACHLGLGSGPAVKVMDFSALAHPAIRRGLIAAADASGVPIQHELLRGIGTDAGALQYSGHGIPAGTVSVANRYTHSPVEVVDERDLVGALHLLDTFIQRLPGLDLRFVALDEG</sequence>
<organism evidence="9 10">
    <name type="scientific">Deinococcus arcticus</name>
    <dbReference type="NCBI Taxonomy" id="2136176"/>
    <lineage>
        <taxon>Bacteria</taxon>
        <taxon>Thermotogati</taxon>
        <taxon>Deinococcota</taxon>
        <taxon>Deinococci</taxon>
        <taxon>Deinococcales</taxon>
        <taxon>Deinococcaceae</taxon>
        <taxon>Deinococcus</taxon>
    </lineage>
</organism>
<dbReference type="PANTHER" id="PTHR32481:SF7">
    <property type="entry name" value="AMINOPEPTIDASE YHFE-RELATED"/>
    <property type="match status" value="1"/>
</dbReference>
<dbReference type="Gene3D" id="3.40.630.10">
    <property type="entry name" value="Zn peptidases"/>
    <property type="match status" value="1"/>
</dbReference>
<evidence type="ECO:0000256" key="8">
    <source>
        <dbReference type="PIRSR" id="PIRSR001123-2"/>
    </source>
</evidence>
<dbReference type="Gene3D" id="2.40.30.40">
    <property type="entry name" value="Peptidase M42, domain 2"/>
    <property type="match status" value="1"/>
</dbReference>
<comment type="caution">
    <text evidence="9">The sequence shown here is derived from an EMBL/GenBank/DDBJ whole genome shotgun (WGS) entry which is preliminary data.</text>
</comment>
<reference evidence="9 10" key="1">
    <citation type="submission" date="2018-03" db="EMBL/GenBank/DDBJ databases">
        <title>Draft genome of Deinococcus sp. OD32.</title>
        <authorList>
            <person name="Wang X.-P."/>
            <person name="Du Z.-J."/>
        </authorList>
    </citation>
    <scope>NUCLEOTIDE SEQUENCE [LARGE SCALE GENOMIC DNA]</scope>
    <source>
        <strain evidence="9 10">OD32</strain>
    </source>
</reference>
<keyword evidence="2" id="KW-0031">Aminopeptidase</keyword>
<feature type="binding site" evidence="8">
    <location>
        <position position="81"/>
    </location>
    <ligand>
        <name>Zn(2+)</name>
        <dbReference type="ChEBI" id="CHEBI:29105"/>
        <label>1</label>
    </ligand>
</feature>
<dbReference type="SUPFAM" id="SSF53187">
    <property type="entry name" value="Zn-dependent exopeptidases"/>
    <property type="match status" value="1"/>
</dbReference>
<feature type="active site" description="Proton acceptor" evidence="7">
    <location>
        <position position="228"/>
    </location>
</feature>